<evidence type="ECO:0000313" key="1">
    <source>
        <dbReference type="EMBL" id="TFK70394.1"/>
    </source>
</evidence>
<name>A0ACD3AYI9_9AGAR</name>
<dbReference type="Proteomes" id="UP000308600">
    <property type="component" value="Unassembled WGS sequence"/>
</dbReference>
<accession>A0ACD3AYI9</accession>
<protein>
    <submittedName>
        <fullName evidence="1">Alpha/beta-hydrolase</fullName>
    </submittedName>
</protein>
<organism evidence="1 2">
    <name type="scientific">Pluteus cervinus</name>
    <dbReference type="NCBI Taxonomy" id="181527"/>
    <lineage>
        <taxon>Eukaryota</taxon>
        <taxon>Fungi</taxon>
        <taxon>Dikarya</taxon>
        <taxon>Basidiomycota</taxon>
        <taxon>Agaricomycotina</taxon>
        <taxon>Agaricomycetes</taxon>
        <taxon>Agaricomycetidae</taxon>
        <taxon>Agaricales</taxon>
        <taxon>Pluteineae</taxon>
        <taxon>Pluteaceae</taxon>
        <taxon>Pluteus</taxon>
    </lineage>
</organism>
<gene>
    <name evidence="1" type="ORF">BDN72DRAFT_940965</name>
</gene>
<reference evidence="1 2" key="1">
    <citation type="journal article" date="2019" name="Nat. Ecol. Evol.">
        <title>Megaphylogeny resolves global patterns of mushroom evolution.</title>
        <authorList>
            <person name="Varga T."/>
            <person name="Krizsan K."/>
            <person name="Foldi C."/>
            <person name="Dima B."/>
            <person name="Sanchez-Garcia M."/>
            <person name="Sanchez-Ramirez S."/>
            <person name="Szollosi G.J."/>
            <person name="Szarkandi J.G."/>
            <person name="Papp V."/>
            <person name="Albert L."/>
            <person name="Andreopoulos W."/>
            <person name="Angelini C."/>
            <person name="Antonin V."/>
            <person name="Barry K.W."/>
            <person name="Bougher N.L."/>
            <person name="Buchanan P."/>
            <person name="Buyck B."/>
            <person name="Bense V."/>
            <person name="Catcheside P."/>
            <person name="Chovatia M."/>
            <person name="Cooper J."/>
            <person name="Damon W."/>
            <person name="Desjardin D."/>
            <person name="Finy P."/>
            <person name="Geml J."/>
            <person name="Haridas S."/>
            <person name="Hughes K."/>
            <person name="Justo A."/>
            <person name="Karasinski D."/>
            <person name="Kautmanova I."/>
            <person name="Kiss B."/>
            <person name="Kocsube S."/>
            <person name="Kotiranta H."/>
            <person name="LaButti K.M."/>
            <person name="Lechner B.E."/>
            <person name="Liimatainen K."/>
            <person name="Lipzen A."/>
            <person name="Lukacs Z."/>
            <person name="Mihaltcheva S."/>
            <person name="Morgado L.N."/>
            <person name="Niskanen T."/>
            <person name="Noordeloos M.E."/>
            <person name="Ohm R.A."/>
            <person name="Ortiz-Santana B."/>
            <person name="Ovrebo C."/>
            <person name="Racz N."/>
            <person name="Riley R."/>
            <person name="Savchenko A."/>
            <person name="Shiryaev A."/>
            <person name="Soop K."/>
            <person name="Spirin V."/>
            <person name="Szebenyi C."/>
            <person name="Tomsovsky M."/>
            <person name="Tulloss R.E."/>
            <person name="Uehling J."/>
            <person name="Grigoriev I.V."/>
            <person name="Vagvolgyi C."/>
            <person name="Papp T."/>
            <person name="Martin F.M."/>
            <person name="Miettinen O."/>
            <person name="Hibbett D.S."/>
            <person name="Nagy L.G."/>
        </authorList>
    </citation>
    <scope>NUCLEOTIDE SEQUENCE [LARGE SCALE GENOMIC DNA]</scope>
    <source>
        <strain evidence="1 2">NL-1719</strain>
    </source>
</reference>
<proteinExistence type="predicted"/>
<keyword evidence="2" id="KW-1185">Reference proteome</keyword>
<dbReference type="EMBL" id="ML208314">
    <property type="protein sequence ID" value="TFK70394.1"/>
    <property type="molecule type" value="Genomic_DNA"/>
</dbReference>
<sequence>MIEPATNPTAQQDQTTPKETRTFLQRARQFLIIFGAFYVALLVLLAIPVFQSHILYLHAVRLPLFAKYDAPEKYGLAPNKTLNFHLNTSDNEAIGAWFILSDRYYHSLPTIPTSVNDHITEAVRSHPTILFLHGNAATRAMPTRIRHYAGFTSRLSTNVLAIDYRGYADSTGSPSEAGLVRDARGAWDWLISQGTKEEDIILVGHSLGTGVASQLAAQFGREGIKPRGLVMLAPFSSIRELLNTYHIFGLFPLAKPLSMIPFGTNLLSLALIHKYDSLSVVPDIKTNVVISHAANDWEIPSTHSEALLEAFLDPYLPPVDIPSNPIGMNQAEWAAYTTQQTVRLSERNKLIKRTELQNFGTLQEFTDEGRKVVFVKSFEGGHNRPGTQEGVQDVIGRTLGLF</sequence>
<evidence type="ECO:0000313" key="2">
    <source>
        <dbReference type="Proteomes" id="UP000308600"/>
    </source>
</evidence>